<evidence type="ECO:0000259" key="8">
    <source>
        <dbReference type="Pfam" id="PF13807"/>
    </source>
</evidence>
<dbReference type="Proteomes" id="UP000714625">
    <property type="component" value="Unassembled WGS sequence"/>
</dbReference>
<keyword evidence="4 6" id="KW-1133">Transmembrane helix</keyword>
<comment type="subcellular location">
    <subcellularLocation>
        <location evidence="1">Cell membrane</location>
        <topology evidence="1">Multi-pass membrane protein</topology>
    </subcellularLocation>
</comment>
<evidence type="ECO:0000256" key="1">
    <source>
        <dbReference type="ARBA" id="ARBA00004651"/>
    </source>
</evidence>
<evidence type="ECO:0000256" key="5">
    <source>
        <dbReference type="ARBA" id="ARBA00023136"/>
    </source>
</evidence>
<evidence type="ECO:0000313" key="9">
    <source>
        <dbReference type="EMBL" id="EGQ9134648.1"/>
    </source>
</evidence>
<dbReference type="InterPro" id="IPR032807">
    <property type="entry name" value="GNVR"/>
</dbReference>
<evidence type="ECO:0000259" key="7">
    <source>
        <dbReference type="Pfam" id="PF02706"/>
    </source>
</evidence>
<keyword evidence="5 6" id="KW-0472">Membrane</keyword>
<keyword evidence="2" id="KW-1003">Cell membrane</keyword>
<dbReference type="PANTHER" id="PTHR32309:SF13">
    <property type="entry name" value="FERRIC ENTEROBACTIN TRANSPORT PROTEIN FEPE"/>
    <property type="match status" value="1"/>
</dbReference>
<dbReference type="AlphaFoldDB" id="A0AA36UQJ3"/>
<evidence type="ECO:0000313" key="10">
    <source>
        <dbReference type="Proteomes" id="UP000714625"/>
    </source>
</evidence>
<reference evidence="9" key="1">
    <citation type="submission" date="2019-11" db="EMBL/GenBank/DDBJ databases">
        <authorList>
            <consortium name="PulseNet: The National Subtyping Network for Foodborne Disease Surveillance"/>
            <person name="Tarr C.L."/>
            <person name="Trees E."/>
            <person name="Katz L.S."/>
            <person name="Carleton-Romer H.A."/>
            <person name="Stroika S."/>
            <person name="Kucerova Z."/>
            <person name="Roache K.F."/>
            <person name="Sabol A.L."/>
            <person name="Besser J."/>
            <person name="Gerner-Smidt P."/>
        </authorList>
    </citation>
    <scope>NUCLEOTIDE SEQUENCE</scope>
    <source>
        <strain evidence="9">PNUSAV001129</strain>
    </source>
</reference>
<feature type="transmembrane region" description="Helical" evidence="6">
    <location>
        <begin position="22"/>
        <end position="40"/>
    </location>
</feature>
<dbReference type="InterPro" id="IPR003856">
    <property type="entry name" value="LPS_length_determ_N"/>
</dbReference>
<dbReference type="EMBL" id="AAXMUW010000007">
    <property type="protein sequence ID" value="EGQ9134648.1"/>
    <property type="molecule type" value="Genomic_DNA"/>
</dbReference>
<comment type="caution">
    <text evidence="9">The sequence shown here is derived from an EMBL/GenBank/DDBJ whole genome shotgun (WGS) entry which is preliminary data.</text>
</comment>
<dbReference type="Pfam" id="PF02706">
    <property type="entry name" value="Wzz"/>
    <property type="match status" value="1"/>
</dbReference>
<name>A0AA36UQJ3_VIBAL</name>
<evidence type="ECO:0000256" key="6">
    <source>
        <dbReference type="SAM" id="Phobius"/>
    </source>
</evidence>
<gene>
    <name evidence="9" type="ORF">GHY86_05685</name>
</gene>
<evidence type="ECO:0000256" key="4">
    <source>
        <dbReference type="ARBA" id="ARBA00022989"/>
    </source>
</evidence>
<dbReference type="Pfam" id="PF13807">
    <property type="entry name" value="GNVR"/>
    <property type="match status" value="1"/>
</dbReference>
<dbReference type="RefSeq" id="WP_167415632.1">
    <property type="nucleotide sequence ID" value="NZ_CP042449.1"/>
</dbReference>
<feature type="transmembrane region" description="Helical" evidence="6">
    <location>
        <begin position="271"/>
        <end position="295"/>
    </location>
</feature>
<proteinExistence type="predicted"/>
<accession>A0AA36UQJ3</accession>
<sequence length="300" mass="33661">MEKNQFEVDISELVRLLWTQKWLIISITFTFAVASVLFAISKPNIYKSEAVLFPVTDNSTSSAMGQLGGLAALAGFGGKESSKQAIALEALRSRAFLGSFIERHDILIPLMAIDSWDASARRIIIDPEIYDESTGVWTRTVGEGKQPEPTRLEAIKFFNELLSIDFNKVSGATIISLTNQSPELAEQWLSWLISDLNEWMKNKDIGQAKKNIEYLDKQLKLTNLSEMQNVFYQLIEEQTKKLMLAEAQDQYIFEMIDPPVVPEEKDSPSRAIICVLGTLIGGILSIFIALIRIAVKRKNA</sequence>
<dbReference type="PANTHER" id="PTHR32309">
    <property type="entry name" value="TYROSINE-PROTEIN KINASE"/>
    <property type="match status" value="1"/>
</dbReference>
<keyword evidence="3 6" id="KW-0812">Transmembrane</keyword>
<dbReference type="InterPro" id="IPR050445">
    <property type="entry name" value="Bact_polysacc_biosynth/exp"/>
</dbReference>
<dbReference type="GO" id="GO:0004713">
    <property type="term" value="F:protein tyrosine kinase activity"/>
    <property type="evidence" value="ECO:0007669"/>
    <property type="project" value="TreeGrafter"/>
</dbReference>
<dbReference type="GO" id="GO:0005886">
    <property type="term" value="C:plasma membrane"/>
    <property type="evidence" value="ECO:0007669"/>
    <property type="project" value="UniProtKB-SubCell"/>
</dbReference>
<feature type="domain" description="Tyrosine-protein kinase G-rich" evidence="8">
    <location>
        <begin position="227"/>
        <end position="292"/>
    </location>
</feature>
<organism evidence="9 10">
    <name type="scientific">Vibrio alginolyticus</name>
    <dbReference type="NCBI Taxonomy" id="663"/>
    <lineage>
        <taxon>Bacteria</taxon>
        <taxon>Pseudomonadati</taxon>
        <taxon>Pseudomonadota</taxon>
        <taxon>Gammaproteobacteria</taxon>
        <taxon>Vibrionales</taxon>
        <taxon>Vibrionaceae</taxon>
        <taxon>Vibrio</taxon>
    </lineage>
</organism>
<evidence type="ECO:0000256" key="3">
    <source>
        <dbReference type="ARBA" id="ARBA00022692"/>
    </source>
</evidence>
<feature type="domain" description="Polysaccharide chain length determinant N-terminal" evidence="7">
    <location>
        <begin position="7"/>
        <end position="102"/>
    </location>
</feature>
<evidence type="ECO:0000256" key="2">
    <source>
        <dbReference type="ARBA" id="ARBA00022475"/>
    </source>
</evidence>
<protein>
    <submittedName>
        <fullName evidence="9">LPS O-antigen length regulator</fullName>
    </submittedName>
</protein>